<accession>X1LZ41</accession>
<evidence type="ECO:0000313" key="1">
    <source>
        <dbReference type="EMBL" id="GAI11061.1"/>
    </source>
</evidence>
<gene>
    <name evidence="1" type="ORF">S06H3_17922</name>
</gene>
<feature type="non-terminal residue" evidence="1">
    <location>
        <position position="328"/>
    </location>
</feature>
<name>X1LZ41_9ZZZZ</name>
<feature type="non-terminal residue" evidence="1">
    <location>
        <position position="1"/>
    </location>
</feature>
<sequence length="328" mass="37677">EVYLANKDPENALKSVVEAIKILKHPSPEQYGSLFFIFIRIGHLMDFKLSSLSAVVPDCFVKLKNQKRWFYIGEGNELDATKITEREENYQELIGKKLGDKVIFPHKYRAENSEYEIENILSLEKYILWQSRHHAHELSIEQRWDKMELIEVPKTELTIDTKYIIARLEDDRKRSGEFFNLYCQQAIPLAILATNEGGLTNAIGKIVSEGKGYVKSSTGTQVEFNEQKEVAREIIDNQQFYIDGTSAFILSETGLMEKIFELVANIKVPQSVVSLLLECIDKFRYIPGQVGYLGYSQGHLTYTSIDETTRETTRGNFEKSIKILESKP</sequence>
<proteinExistence type="predicted"/>
<dbReference type="EMBL" id="BARV01009008">
    <property type="protein sequence ID" value="GAI11061.1"/>
    <property type="molecule type" value="Genomic_DNA"/>
</dbReference>
<organism evidence="1">
    <name type="scientific">marine sediment metagenome</name>
    <dbReference type="NCBI Taxonomy" id="412755"/>
    <lineage>
        <taxon>unclassified sequences</taxon>
        <taxon>metagenomes</taxon>
        <taxon>ecological metagenomes</taxon>
    </lineage>
</organism>
<protein>
    <submittedName>
        <fullName evidence="1">Uncharacterized protein</fullName>
    </submittedName>
</protein>
<reference evidence="1" key="1">
    <citation type="journal article" date="2014" name="Front. Microbiol.">
        <title>High frequency of phylogenetically diverse reductive dehalogenase-homologous genes in deep subseafloor sedimentary metagenomes.</title>
        <authorList>
            <person name="Kawai M."/>
            <person name="Futagami T."/>
            <person name="Toyoda A."/>
            <person name="Takaki Y."/>
            <person name="Nishi S."/>
            <person name="Hori S."/>
            <person name="Arai W."/>
            <person name="Tsubouchi T."/>
            <person name="Morono Y."/>
            <person name="Uchiyama I."/>
            <person name="Ito T."/>
            <person name="Fujiyama A."/>
            <person name="Inagaki F."/>
            <person name="Takami H."/>
        </authorList>
    </citation>
    <scope>NUCLEOTIDE SEQUENCE</scope>
    <source>
        <strain evidence="1">Expedition CK06-06</strain>
    </source>
</reference>
<comment type="caution">
    <text evidence="1">The sequence shown here is derived from an EMBL/GenBank/DDBJ whole genome shotgun (WGS) entry which is preliminary data.</text>
</comment>
<dbReference type="AlphaFoldDB" id="X1LZ41"/>